<reference evidence="2 4" key="4">
    <citation type="journal article" date="2002" name="Genome Biol.">
        <title>The transposable elements of the Drosophila melanogaster euchromatin: a genomics perspective.</title>
        <authorList>
            <person name="Kaminker J.S."/>
            <person name="Bergman C.M."/>
            <person name="Kronmiller B."/>
            <person name="Carlson J."/>
            <person name="Svirskas R."/>
            <person name="Patel S."/>
            <person name="Frise E."/>
            <person name="Wheeler D.A."/>
            <person name="Lewis S.E."/>
            <person name="Rubin G.M."/>
            <person name="Ashburner M."/>
            <person name="Celniker S.E."/>
        </authorList>
    </citation>
    <scope>NUCLEOTIDE SEQUENCE [LARGE SCALE GENOMIC DNA]</scope>
    <source>
        <strain evidence="4">Berkeley</strain>
    </source>
</reference>
<dbReference type="OMA" id="NKFFRCM"/>
<dbReference type="VEuPathDB" id="VectorBase:FBgn0029694"/>
<dbReference type="InParanoid" id="Q9W4N1"/>
<dbReference type="ExpressionAtlas" id="Q9W4N1">
    <property type="expression patterns" value="baseline and differential"/>
</dbReference>
<reference evidence="2 4" key="7">
    <citation type="journal article" date="2007" name="Science">
        <title>The Release 5.1 annotation of Drosophila melanogaster heterochromatin.</title>
        <authorList>
            <person name="Smith C.D."/>
            <person name="Shu S."/>
            <person name="Mungall C.J."/>
            <person name="Karpen G.H."/>
        </authorList>
    </citation>
    <scope>NUCLEOTIDE SEQUENCE [LARGE SCALE GENOMIC DNA]</scope>
    <source>
        <strain evidence="4">Berkeley</strain>
    </source>
</reference>
<keyword evidence="4" id="KW-1185">Reference proteome</keyword>
<dbReference type="EMBL" id="AE014298">
    <property type="protein sequence ID" value="AAF45916.2"/>
    <property type="molecule type" value="Genomic_DNA"/>
</dbReference>
<sequence length="233" mass="27258">MEEQNVDETKTNPLSRKLKFSGICKLTDEELSHLYKLDELTDEELASVDLKRSSLIDDYRLLHEVSMMRQMENEAAKPPNPPEPPKPPNPPERPKARKLLHFVKVMSFEEEPGTIFTEEQLRLDSNYMELNSDIFRLESFYNYLDSMYVSGNSNRAIDLVMFGIHRLNINILMNIHKFHTPKKAHQLPVHYDCNKFQIKLCIPKGSQKFQAFEQQNLTVHTFRSFKIGGLKFQ</sequence>
<reference evidence="2 4" key="6">
    <citation type="journal article" date="2005" name="PLoS Comput. Biol.">
        <title>Combined evidence annotation of transposable elements in genome sequences.</title>
        <authorList>
            <person name="Quesneville H."/>
            <person name="Bergman C.M."/>
            <person name="Andrieu O."/>
            <person name="Autard D."/>
            <person name="Nouaud D."/>
            <person name="Ashburner M."/>
            <person name="Anxolabehere D."/>
        </authorList>
    </citation>
    <scope>NUCLEOTIDE SEQUENCE [LARGE SCALE GENOMIC DNA]</scope>
    <source>
        <strain evidence="4">Berkeley</strain>
    </source>
</reference>
<reference evidence="2 4" key="9">
    <citation type="journal article" date="2015" name="G3 (Bethesda)">
        <title>Gene Model Annotations for Drosophila melanogaster: Impact of High-Throughput Data.</title>
        <authorList>
            <consortium name="FlyBase Consortium"/>
            <person name="Matthews B.B."/>
            <person name="Dos Santos G."/>
            <person name="Crosby M.A."/>
            <person name="Emmert D.B."/>
            <person name="St Pierre S.E."/>
            <person name="Gramates L.S."/>
            <person name="Zhou P."/>
            <person name="Schroeder A.J."/>
            <person name="Falls K."/>
            <person name="Strelets V."/>
            <person name="Russo S.M."/>
            <person name="Gelbart W.M."/>
            <person name="null"/>
        </authorList>
    </citation>
    <scope>NUCLEOTIDE SEQUENCE [LARGE SCALE GENOMIC DNA]</scope>
    <source>
        <strain evidence="4">Berkeley</strain>
    </source>
</reference>
<dbReference type="OrthoDB" id="7862001at2759"/>
<dbReference type="GeneID" id="31356"/>
<evidence type="ECO:0000313" key="3">
    <source>
        <dbReference type="FlyBase" id="FBgn0029694"/>
    </source>
</evidence>
<evidence type="ECO:0000313" key="2">
    <source>
        <dbReference type="EMBL" id="AAF45916.2"/>
    </source>
</evidence>
<gene>
    <name evidence="2" type="primary">mdcds_59461</name>
    <name evidence="2" type="synonym">Dmel\CG15375</name>
    <name evidence="2 3" type="ORF">CG15375</name>
    <name evidence="2" type="ORF">Dmel_CG15375</name>
</gene>
<dbReference type="AlphaFoldDB" id="Q9W4N1"/>
<dbReference type="Proteomes" id="UP000000803">
    <property type="component" value="Chromosome X"/>
</dbReference>
<dbReference type="FlyBase" id="FBgn0029694">
    <property type="gene designation" value="CG15375"/>
</dbReference>
<accession>Q9W4N1</accession>
<feature type="compositionally biased region" description="Pro residues" evidence="1">
    <location>
        <begin position="78"/>
        <end position="91"/>
    </location>
</feature>
<protein>
    <submittedName>
        <fullName evidence="2">Uncharacterized protein</fullName>
    </submittedName>
</protein>
<name>Q9W4N1_DROME</name>
<dbReference type="RefSeq" id="NP_572149.2">
    <property type="nucleotide sequence ID" value="NM_131921.3"/>
</dbReference>
<reference evidence="2 4" key="11">
    <citation type="journal article" date="2015" name="Genome Res.">
        <title>The Release 6 reference sequence of the Drosophila melanogaster genome.</title>
        <authorList>
            <person name="Hoskins R.A."/>
            <person name="Carlson J.W."/>
            <person name="Wan K.H."/>
            <person name="Park S."/>
            <person name="Mendez I."/>
            <person name="Galle S.E."/>
            <person name="Booth B.W."/>
            <person name="Pfeiffer B.D."/>
            <person name="George R.A."/>
            <person name="Svirskas R."/>
            <person name="Krzywinski M."/>
            <person name="Schein J."/>
            <person name="Accardo M.C."/>
            <person name="Damia E."/>
            <person name="Messina G."/>
            <person name="Mendez-Lago M."/>
            <person name="de Pablos B."/>
            <person name="Demakova O.V."/>
            <person name="Andreyeva E.N."/>
            <person name="Boldyreva L.V."/>
            <person name="Marra M."/>
            <person name="Carvalho A.B."/>
            <person name="Dimitri P."/>
            <person name="Villasante A."/>
            <person name="Zhimulev I.F."/>
            <person name="Rubin G.M."/>
            <person name="Karpen G.H."/>
            <person name="Celniker S.E."/>
        </authorList>
    </citation>
    <scope>NUCLEOTIDE SEQUENCE [LARGE SCALE GENOMIC DNA]</scope>
    <source>
        <strain evidence="4">Berkeley</strain>
    </source>
</reference>
<reference evidence="2 4" key="1">
    <citation type="journal article" date="2000" name="Science">
        <title>The genome sequence of Drosophila melanogaster.</title>
        <authorList>
            <person name="Adams M.D."/>
            <person name="Celniker S.E."/>
            <person name="Holt R.A."/>
            <person name="Evans C.A."/>
            <person name="Gocayne J.D."/>
            <person name="Amanatides P.G."/>
            <person name="Scherer S.E."/>
            <person name="Li P.W."/>
            <person name="Hoskins R.A."/>
            <person name="Galle R.F."/>
            <person name="George R.A."/>
            <person name="Lewis S.E."/>
            <person name="Richards S."/>
            <person name="Ashburner M."/>
            <person name="Henderson S.N."/>
            <person name="Sutton G.G."/>
            <person name="Wortman J.R."/>
            <person name="Yandell M.D."/>
            <person name="Zhang Q."/>
            <person name="Chen L.X."/>
            <person name="Brandon R.C."/>
            <person name="Rogers Y.H."/>
            <person name="Blazej R.G."/>
            <person name="Champe M."/>
            <person name="Pfeiffer B.D."/>
            <person name="Wan K.H."/>
            <person name="Doyle C."/>
            <person name="Baxter E.G."/>
            <person name="Helt G."/>
            <person name="Nelson C.R."/>
            <person name="Gabor G.L."/>
            <person name="Abril J.F."/>
            <person name="Agbayani A."/>
            <person name="An H.J."/>
            <person name="Andrews-Pfannkoch C."/>
            <person name="Baldwin D."/>
            <person name="Ballew R.M."/>
            <person name="Basu A."/>
            <person name="Baxendale J."/>
            <person name="Bayraktaroglu L."/>
            <person name="Beasley E.M."/>
            <person name="Beeson K.Y."/>
            <person name="Benos P.V."/>
            <person name="Berman B.P."/>
            <person name="Bhandari D."/>
            <person name="Bolshakov S."/>
            <person name="Borkova D."/>
            <person name="Botchan M.R."/>
            <person name="Bouck J."/>
            <person name="Brokstein P."/>
            <person name="Brottier P."/>
            <person name="Burtis K.C."/>
            <person name="Busam D.A."/>
            <person name="Butler H."/>
            <person name="Cadieu E."/>
            <person name="Center A."/>
            <person name="Chandra I."/>
            <person name="Cherry J.M."/>
            <person name="Cawley S."/>
            <person name="Dahlke C."/>
            <person name="Davenport L.B."/>
            <person name="Davies P."/>
            <person name="de Pablos B."/>
            <person name="Delcher A."/>
            <person name="Deng Z."/>
            <person name="Mays A.D."/>
            <person name="Dew I."/>
            <person name="Dietz S.M."/>
            <person name="Dodson K."/>
            <person name="Doup L.E."/>
            <person name="Downes M."/>
            <person name="Dugan-Rocha S."/>
            <person name="Dunkov B.C."/>
            <person name="Dunn P."/>
            <person name="Durbin K.J."/>
            <person name="Evangelista C.C."/>
            <person name="Ferraz C."/>
            <person name="Ferriera S."/>
            <person name="Fleischmann W."/>
            <person name="Fosler C."/>
            <person name="Gabrielian A.E."/>
            <person name="Garg N.S."/>
            <person name="Gelbart W.M."/>
            <person name="Glasser K."/>
            <person name="Glodek A."/>
            <person name="Gong F."/>
            <person name="Gorrell J.H."/>
            <person name="Gu Z."/>
            <person name="Guan P."/>
            <person name="Harris M."/>
            <person name="Harris N.L."/>
            <person name="Harvey D."/>
            <person name="Heiman T.J."/>
            <person name="Hernandez J.R."/>
            <person name="Houck J."/>
            <person name="Hostin D."/>
            <person name="Houston K.A."/>
            <person name="Howland T.J."/>
            <person name="Wei M.H."/>
            <person name="Ibegwam C."/>
            <person name="Jalali M."/>
            <person name="Kalush F."/>
            <person name="Karpen G.H."/>
            <person name="Ke Z."/>
            <person name="Kennison J.A."/>
            <person name="Ketchum K.A."/>
            <person name="Kimmel B.E."/>
            <person name="Kodira C.D."/>
            <person name="Kraft C."/>
            <person name="Kravitz S."/>
            <person name="Kulp D."/>
            <person name="Lai Z."/>
            <person name="Lasko P."/>
            <person name="Lei Y."/>
            <person name="Levitsky A.A."/>
            <person name="Li J."/>
            <person name="Li Z."/>
            <person name="Liang Y."/>
            <person name="Lin X."/>
            <person name="Liu X."/>
            <person name="Mattei B."/>
            <person name="McIntosh T.C."/>
            <person name="McLeod M.P."/>
            <person name="McPherson D."/>
            <person name="Merkulov G."/>
            <person name="Milshina N.V."/>
            <person name="Mobarry C."/>
            <person name="Morris J."/>
            <person name="Moshrefi A."/>
            <person name="Mount S.M."/>
            <person name="Moy M."/>
            <person name="Murphy B."/>
            <person name="Murphy L."/>
            <person name="Muzny D.M."/>
            <person name="Nelson D.L."/>
            <person name="Nelson D.R."/>
            <person name="Nelson K.A."/>
            <person name="Nixon K."/>
            <person name="Nusskern D.R."/>
            <person name="Pacleb J.M."/>
            <person name="Palazzolo M."/>
            <person name="Pittman G.S."/>
            <person name="Pan S."/>
            <person name="Pollard J."/>
            <person name="Puri V."/>
            <person name="Reese M.G."/>
            <person name="Reinert K."/>
            <person name="Remington K."/>
            <person name="Saunders R.D."/>
            <person name="Scheeler F."/>
            <person name="Shen H."/>
            <person name="Shue B.C."/>
            <person name="Siden-Kiamos I."/>
            <person name="Simpson M."/>
            <person name="Skupski M.P."/>
            <person name="Smith T."/>
            <person name="Spier E."/>
            <person name="Spradling A.C."/>
            <person name="Stapleton M."/>
            <person name="Strong R."/>
            <person name="Sun E."/>
            <person name="Svirskas R."/>
            <person name="Tector C."/>
            <person name="Turner R."/>
            <person name="Venter E."/>
            <person name="Wang A.H."/>
            <person name="Wang X."/>
            <person name="Wang Z.Y."/>
            <person name="Wassarman D.A."/>
            <person name="Weinstock G.M."/>
            <person name="Weissenbach J."/>
            <person name="Williams S.M."/>
            <person name="WoodageT"/>
            <person name="Worley K.C."/>
            <person name="Wu D."/>
            <person name="Yang S."/>
            <person name="Yao Q.A."/>
            <person name="Ye J."/>
            <person name="Yeh R.F."/>
            <person name="Zaveri J.S."/>
            <person name="Zhan M."/>
            <person name="Zhang G."/>
            <person name="Zhao Q."/>
            <person name="Zheng L."/>
            <person name="Zheng X.H."/>
            <person name="Zhong F.N."/>
            <person name="Zhong W."/>
            <person name="Zhou X."/>
            <person name="Zhu S."/>
            <person name="Zhu X."/>
            <person name="Smith H.O."/>
            <person name="Gibbs R.A."/>
            <person name="Myers E.W."/>
            <person name="Rubin G.M."/>
            <person name="Venter J.C."/>
        </authorList>
    </citation>
    <scope>NUCLEOTIDE SEQUENCE [LARGE SCALE GENOMIC DNA]</scope>
    <source>
        <strain evidence="4">Berkeley</strain>
    </source>
</reference>
<reference evidence="2 4" key="10">
    <citation type="journal article" date="2015" name="G3 (Bethesda)">
        <title>Gene Model Annotations for Drosophila melanogaster: The Rule-Benders.</title>
        <authorList>
            <consortium name="FlyBase Consortium"/>
            <person name="Crosby M.A."/>
            <person name="Gramates L.S."/>
            <person name="Dos Santos G."/>
            <person name="Matthews B.B."/>
            <person name="St Pierre S.E."/>
            <person name="Zhou P."/>
            <person name="Schroeder A.J."/>
            <person name="Falls K."/>
            <person name="Emmert D.B."/>
            <person name="Russo S.M."/>
            <person name="Gelbart W.M."/>
            <person name="null"/>
        </authorList>
    </citation>
    <scope>NUCLEOTIDE SEQUENCE [LARGE SCALE GENOMIC DNA]</scope>
    <source>
        <strain evidence="4">Berkeley</strain>
    </source>
</reference>
<dbReference type="AGR" id="FB:FBgn0029694"/>
<dbReference type="SMR" id="Q9W4N1"/>
<evidence type="ECO:0000313" key="4">
    <source>
        <dbReference type="Proteomes" id="UP000000803"/>
    </source>
</evidence>
<dbReference type="BioGRID-ORCS" id="31356">
    <property type="hits" value="0 hits in 1 CRISPR screen"/>
</dbReference>
<reference evidence="2 4" key="5">
    <citation type="journal article" date="2002" name="Genome Biol.">
        <title>Heterochromatic sequences in a Drosophila whole-genome shotgun assembly.</title>
        <authorList>
            <person name="Hoskins R.A."/>
            <person name="Smith C.D."/>
            <person name="Carlson J.W."/>
            <person name="Carvalho A.B."/>
            <person name="Halpern A."/>
            <person name="Kaminker J.S."/>
            <person name="Kennedy C."/>
            <person name="Mungall C.J."/>
            <person name="Sullivan B.A."/>
            <person name="Sutton G.G."/>
            <person name="Yasuhara J.C."/>
            <person name="Wakimoto B.T."/>
            <person name="Myers E.W."/>
            <person name="Celniker S.E."/>
            <person name="Rubin G.M."/>
            <person name="Karpen G.H."/>
        </authorList>
    </citation>
    <scope>NUCLEOTIDE SEQUENCE [LARGE SCALE GENOMIC DNA]</scope>
    <source>
        <strain evidence="4">Berkeley</strain>
    </source>
</reference>
<reference evidence="2 4" key="8">
    <citation type="journal article" date="2007" name="Science">
        <title>Sequence finishing and mapping of Drosophila melanogaster heterochromatin.</title>
        <authorList>
            <person name="Hoskins R.A."/>
            <person name="Carlson J.W."/>
            <person name="Kennedy C."/>
            <person name="Acevedo D."/>
            <person name="Evans-Holm M."/>
            <person name="Frise E."/>
            <person name="Wan K.H."/>
            <person name="Park S."/>
            <person name="Mendez-Lago M."/>
            <person name="Rossi F."/>
            <person name="Villasante A."/>
            <person name="Dimitri P."/>
            <person name="Karpen G.H."/>
            <person name="Celniker S.E."/>
        </authorList>
    </citation>
    <scope>NUCLEOTIDE SEQUENCE [LARGE SCALE GENOMIC DNA]</scope>
    <source>
        <strain evidence="4">Berkeley</strain>
    </source>
</reference>
<dbReference type="UCSC" id="CG15375-RA">
    <property type="organism name" value="d. melanogaster"/>
</dbReference>
<reference evidence="2 4" key="3">
    <citation type="journal article" date="2002" name="Genome Biol.">
        <title>Annotation of the Drosophila melanogaster euchromatic genome: a systematic review.</title>
        <authorList>
            <person name="Misra S."/>
            <person name="Crosby M.A."/>
            <person name="Mungall C.J."/>
            <person name="Matthews B.B."/>
            <person name="Campbell K.S."/>
            <person name="Hradecky P."/>
            <person name="Huang Y."/>
            <person name="Kaminker J.S."/>
            <person name="Millburn G.H."/>
            <person name="Prochnik S.E."/>
            <person name="Smith C.D."/>
            <person name="Tupy J.L."/>
            <person name="Whitfied E.J."/>
            <person name="Bayraktaroglu L."/>
            <person name="Berman B.P."/>
            <person name="Bettencourt B.R."/>
            <person name="Celniker S.E."/>
            <person name="de Grey A.D."/>
            <person name="Drysdale R.A."/>
            <person name="Harris N.L."/>
            <person name="Richter J."/>
            <person name="Russo S."/>
            <person name="Schroeder A.J."/>
            <person name="Shu S.Q."/>
            <person name="Stapleton M."/>
            <person name="Yamada C."/>
            <person name="Ashburner M."/>
            <person name="Gelbart W.M."/>
            <person name="Rubin G.M."/>
            <person name="Lewis S.E."/>
        </authorList>
    </citation>
    <scope>GENOME REANNOTATION</scope>
    <source>
        <strain evidence="4">Berkeley</strain>
    </source>
</reference>
<feature type="region of interest" description="Disordered" evidence="1">
    <location>
        <begin position="72"/>
        <end position="94"/>
    </location>
</feature>
<dbReference type="KEGG" id="dme:Dmel_CG15375"/>
<dbReference type="Bgee" id="FBgn0029694">
    <property type="expression patterns" value="Expressed in mid-late elongation-stage spermatid (Drosophila) in testis and 8 other cell types or tissues"/>
</dbReference>
<reference evidence="2 4" key="2">
    <citation type="journal article" date="2002" name="Genome Biol.">
        <title>Finishing a whole-genome shotgun: release 3 of the Drosophila melanogaster euchromatic genome sequence.</title>
        <authorList>
            <person name="Celniker S.E."/>
            <person name="Wheeler D.A."/>
            <person name="Kronmiller B."/>
            <person name="Carlson J.W."/>
            <person name="Halpern A."/>
            <person name="Patel S."/>
            <person name="Adams M."/>
            <person name="Champe M."/>
            <person name="Dugan S.P."/>
            <person name="Frise E."/>
            <person name="Hodgson A."/>
            <person name="George R.A."/>
            <person name="Hoskins R.A."/>
            <person name="Laverty T."/>
            <person name="Muzny D.M."/>
            <person name="Nelson C.R."/>
            <person name="Pacleb J.M."/>
            <person name="Park S."/>
            <person name="Pfeiffer B.D."/>
            <person name="Richards S."/>
            <person name="Sodergren E.J."/>
            <person name="Svirskas R."/>
            <person name="Tabor P.E."/>
            <person name="Wan K."/>
            <person name="Stapleton M."/>
            <person name="Sutton G.G."/>
            <person name="Venter C."/>
            <person name="Weinstock G."/>
            <person name="Scherer S.E."/>
            <person name="Myers E.W."/>
            <person name="Gibbs R.A."/>
            <person name="Rubin G.M."/>
        </authorList>
    </citation>
    <scope>NUCLEOTIDE SEQUENCE [LARGE SCALE GENOMIC DNA]</scope>
    <source>
        <strain evidence="4">Berkeley</strain>
    </source>
</reference>
<proteinExistence type="predicted"/>
<evidence type="ECO:0000256" key="1">
    <source>
        <dbReference type="SAM" id="MobiDB-lite"/>
    </source>
</evidence>
<organism evidence="2 4">
    <name type="scientific">Drosophila melanogaster</name>
    <name type="common">Fruit fly</name>
    <dbReference type="NCBI Taxonomy" id="7227"/>
    <lineage>
        <taxon>Eukaryota</taxon>
        <taxon>Metazoa</taxon>
        <taxon>Ecdysozoa</taxon>
        <taxon>Arthropoda</taxon>
        <taxon>Hexapoda</taxon>
        <taxon>Insecta</taxon>
        <taxon>Pterygota</taxon>
        <taxon>Neoptera</taxon>
        <taxon>Endopterygota</taxon>
        <taxon>Diptera</taxon>
        <taxon>Brachycera</taxon>
        <taxon>Muscomorpha</taxon>
        <taxon>Ephydroidea</taxon>
        <taxon>Drosophilidae</taxon>
        <taxon>Drosophila</taxon>
        <taxon>Sophophora</taxon>
    </lineage>
</organism>